<dbReference type="Gene3D" id="6.10.10.120">
    <property type="entry name" value="Antitoxin ParD1-like"/>
    <property type="match status" value="1"/>
</dbReference>
<dbReference type="Proteomes" id="UP000004358">
    <property type="component" value="Unassembled WGS sequence"/>
</dbReference>
<protein>
    <recommendedName>
        <fullName evidence="3">Type II toxin-antitoxin system ParD family antitoxin</fullName>
    </recommendedName>
</protein>
<organism evidence="1 2">
    <name type="scientific">Blastopirellula marina DSM 3645</name>
    <dbReference type="NCBI Taxonomy" id="314230"/>
    <lineage>
        <taxon>Bacteria</taxon>
        <taxon>Pseudomonadati</taxon>
        <taxon>Planctomycetota</taxon>
        <taxon>Planctomycetia</taxon>
        <taxon>Pirellulales</taxon>
        <taxon>Pirellulaceae</taxon>
        <taxon>Blastopirellula</taxon>
    </lineage>
</organism>
<dbReference type="HOGENOM" id="CLU_2380476_0_0_0"/>
<gene>
    <name evidence="1" type="ORF">DSM3645_16360</name>
</gene>
<comment type="caution">
    <text evidence="1">The sequence shown here is derived from an EMBL/GenBank/DDBJ whole genome shotgun (WGS) entry which is preliminary data.</text>
</comment>
<name>A3ZZM0_9BACT</name>
<dbReference type="STRING" id="314230.DSM3645_16360"/>
<reference evidence="1 2" key="1">
    <citation type="submission" date="2006-02" db="EMBL/GenBank/DDBJ databases">
        <authorList>
            <person name="Amann R."/>
            <person name="Ferriera S."/>
            <person name="Johnson J."/>
            <person name="Kravitz S."/>
            <person name="Halpern A."/>
            <person name="Remington K."/>
            <person name="Beeson K."/>
            <person name="Tran B."/>
            <person name="Rogers Y.-H."/>
            <person name="Friedman R."/>
            <person name="Venter J.C."/>
        </authorList>
    </citation>
    <scope>NUCLEOTIDE SEQUENCE [LARGE SCALE GENOMIC DNA]</scope>
    <source>
        <strain evidence="1 2">DSM 3645</strain>
    </source>
</reference>
<dbReference type="AlphaFoldDB" id="A3ZZM0"/>
<evidence type="ECO:0000313" key="1">
    <source>
        <dbReference type="EMBL" id="EAQ78038.1"/>
    </source>
</evidence>
<proteinExistence type="predicted"/>
<dbReference type="EMBL" id="AANZ01000025">
    <property type="protein sequence ID" value="EAQ78038.1"/>
    <property type="molecule type" value="Genomic_DNA"/>
</dbReference>
<sequence length="94" mass="10582">MSVAMDLRLSEKTESLIQKHLASGKYDSPQQIVEEALEQFDQQAAALAEVNAKLEVGLADLRAGRFREIRTEEDVASLKKDVFQRIKERHELGG</sequence>
<evidence type="ECO:0008006" key="3">
    <source>
        <dbReference type="Google" id="ProtNLM"/>
    </source>
</evidence>
<dbReference type="InterPro" id="IPR038296">
    <property type="entry name" value="ParD_sf"/>
</dbReference>
<accession>A3ZZM0</accession>
<evidence type="ECO:0000313" key="2">
    <source>
        <dbReference type="Proteomes" id="UP000004358"/>
    </source>
</evidence>